<evidence type="ECO:0000259" key="13">
    <source>
        <dbReference type="PROSITE" id="PS51914"/>
    </source>
</evidence>
<dbReference type="Gene3D" id="2.70.130.10">
    <property type="entry name" value="Mannose-6-phosphate receptor binding domain"/>
    <property type="match status" value="1"/>
</dbReference>
<feature type="signal peptide" evidence="12">
    <location>
        <begin position="1"/>
        <end position="21"/>
    </location>
</feature>
<dbReference type="GO" id="GO:0030970">
    <property type="term" value="P:retrograde protein transport, ER to cytosol"/>
    <property type="evidence" value="ECO:0007669"/>
    <property type="project" value="TreeGrafter"/>
</dbReference>
<dbReference type="InterPro" id="IPR045149">
    <property type="entry name" value="OS-9-like"/>
</dbReference>
<dbReference type="GO" id="GO:0005788">
    <property type="term" value="C:endoplasmic reticulum lumen"/>
    <property type="evidence" value="ECO:0007669"/>
    <property type="project" value="UniProtKB-SubCell"/>
</dbReference>
<evidence type="ECO:0000256" key="3">
    <source>
        <dbReference type="ARBA" id="ARBA00022729"/>
    </source>
</evidence>
<name>A0A9Q1H8J7_HOLLE</name>
<evidence type="ECO:0000256" key="11">
    <source>
        <dbReference type="SAM" id="MobiDB-lite"/>
    </source>
</evidence>
<keyword evidence="4" id="KW-0430">Lectin</keyword>
<feature type="region of interest" description="Disordered" evidence="11">
    <location>
        <begin position="313"/>
        <end position="351"/>
    </location>
</feature>
<evidence type="ECO:0000256" key="8">
    <source>
        <dbReference type="ARBA" id="ARBA00053710"/>
    </source>
</evidence>
<proteinExistence type="inferred from homology"/>
<feature type="compositionally biased region" description="Polar residues" evidence="11">
    <location>
        <begin position="479"/>
        <end position="491"/>
    </location>
</feature>
<evidence type="ECO:0000313" key="15">
    <source>
        <dbReference type="Proteomes" id="UP001152320"/>
    </source>
</evidence>
<evidence type="ECO:0000256" key="12">
    <source>
        <dbReference type="SAM" id="SignalP"/>
    </source>
</evidence>
<feature type="domain" description="MRH" evidence="13">
    <location>
        <begin position="137"/>
        <end position="256"/>
    </location>
</feature>
<feature type="compositionally biased region" description="Acidic residues" evidence="11">
    <location>
        <begin position="549"/>
        <end position="569"/>
    </location>
</feature>
<evidence type="ECO:0000256" key="4">
    <source>
        <dbReference type="ARBA" id="ARBA00022734"/>
    </source>
</evidence>
<dbReference type="Pfam" id="PF07915">
    <property type="entry name" value="PRKCSH"/>
    <property type="match status" value="1"/>
</dbReference>
<organism evidence="14 15">
    <name type="scientific">Holothuria leucospilota</name>
    <name type="common">Black long sea cucumber</name>
    <name type="synonym">Mertensiothuria leucospilota</name>
    <dbReference type="NCBI Taxonomy" id="206669"/>
    <lineage>
        <taxon>Eukaryota</taxon>
        <taxon>Metazoa</taxon>
        <taxon>Echinodermata</taxon>
        <taxon>Eleutherozoa</taxon>
        <taxon>Echinozoa</taxon>
        <taxon>Holothuroidea</taxon>
        <taxon>Aspidochirotacea</taxon>
        <taxon>Aspidochirotida</taxon>
        <taxon>Holothuriidae</taxon>
        <taxon>Holothuria</taxon>
    </lineage>
</organism>
<dbReference type="GO" id="GO:0030968">
    <property type="term" value="P:endoplasmic reticulum unfolded protein response"/>
    <property type="evidence" value="ECO:0007669"/>
    <property type="project" value="InterPro"/>
</dbReference>
<comment type="subunit">
    <text evidence="9">Component of the HRD1 complex, which comprises at least SYNV1/HRD1, DERL1/2, FAM8A1, HERPUD1/HERP, OS9, SEL1L and UBE2J1. FAM8A1 is stabilized by interaction with SYNV1, which prevents its proteasomal degradation. OS9 and UBE2J1 recruitment to the complex may be mediated by SEL1L. Through this complex, may interact with ERLEC1 and HSPA5. Interacts (via C-terminus) with CPNE6 (via second C2 domain); this interaction occurs in a calcium-dependent manner in vitro. Interacts with CREB3.</text>
</comment>
<feature type="region of interest" description="Disordered" evidence="11">
    <location>
        <begin position="730"/>
        <end position="749"/>
    </location>
</feature>
<dbReference type="PROSITE" id="PS51914">
    <property type="entry name" value="MRH"/>
    <property type="match status" value="1"/>
</dbReference>
<keyword evidence="7" id="KW-0325">Glycoprotein</keyword>
<dbReference type="EMBL" id="JAIZAY010000009">
    <property type="protein sequence ID" value="KAJ8036555.1"/>
    <property type="molecule type" value="Genomic_DNA"/>
</dbReference>
<dbReference type="SUPFAM" id="SSF50911">
    <property type="entry name" value="Mannose 6-phosphate receptor domain"/>
    <property type="match status" value="1"/>
</dbReference>
<keyword evidence="6" id="KW-1015">Disulfide bond</keyword>
<evidence type="ECO:0000256" key="6">
    <source>
        <dbReference type="ARBA" id="ARBA00023157"/>
    </source>
</evidence>
<comment type="function">
    <text evidence="8">Lectin component of the HRD1 complex, which functions in endoplasmic reticulum (ER) quality control and ER-associated degradation (ERAD). Specifically recognizes and binds improperly folded glycoproteins as well as hyperglycosylated proteins, retain them in the ER, and transfers them to the ubiquitination machinery and promote their degradation. Possible targets include TRPV4 as well as hyperglycosylated HSP90B1.</text>
</comment>
<evidence type="ECO:0000256" key="5">
    <source>
        <dbReference type="ARBA" id="ARBA00022824"/>
    </source>
</evidence>
<dbReference type="InterPro" id="IPR009011">
    <property type="entry name" value="Man6P_isomerase_rcpt-bd_dom_sf"/>
</dbReference>
<feature type="compositionally biased region" description="Basic and acidic residues" evidence="11">
    <location>
        <begin position="410"/>
        <end position="419"/>
    </location>
</feature>
<dbReference type="AlphaFoldDB" id="A0A9Q1H8J7"/>
<protein>
    <recommendedName>
        <fullName evidence="10">Protein OS-9</fullName>
    </recommendedName>
</protein>
<comment type="subcellular location">
    <subcellularLocation>
        <location evidence="1">Endoplasmic reticulum lumen</location>
    </subcellularLocation>
</comment>
<feature type="region of interest" description="Disordered" evidence="11">
    <location>
        <begin position="479"/>
        <end position="635"/>
    </location>
</feature>
<evidence type="ECO:0000256" key="9">
    <source>
        <dbReference type="ARBA" id="ARBA00066177"/>
    </source>
</evidence>
<dbReference type="GO" id="GO:0030246">
    <property type="term" value="F:carbohydrate binding"/>
    <property type="evidence" value="ECO:0007669"/>
    <property type="project" value="UniProtKB-KW"/>
</dbReference>
<dbReference type="Proteomes" id="UP001152320">
    <property type="component" value="Chromosome 9"/>
</dbReference>
<feature type="compositionally biased region" description="Acidic residues" evidence="11">
    <location>
        <begin position="420"/>
        <end position="434"/>
    </location>
</feature>
<feature type="compositionally biased region" description="Basic and acidic residues" evidence="11">
    <location>
        <begin position="570"/>
        <end position="591"/>
    </location>
</feature>
<evidence type="ECO:0000256" key="10">
    <source>
        <dbReference type="ARBA" id="ARBA00069647"/>
    </source>
</evidence>
<evidence type="ECO:0000256" key="7">
    <source>
        <dbReference type="ARBA" id="ARBA00023180"/>
    </source>
</evidence>
<dbReference type="InterPro" id="IPR044865">
    <property type="entry name" value="MRH_dom"/>
</dbReference>
<evidence type="ECO:0000313" key="14">
    <source>
        <dbReference type="EMBL" id="KAJ8036555.1"/>
    </source>
</evidence>
<keyword evidence="15" id="KW-1185">Reference proteome</keyword>
<comment type="similarity">
    <text evidence="2">Belongs to the OS-9 family.</text>
</comment>
<accession>A0A9Q1H8J7</accession>
<evidence type="ECO:0000256" key="2">
    <source>
        <dbReference type="ARBA" id="ARBA00009918"/>
    </source>
</evidence>
<reference evidence="14" key="1">
    <citation type="submission" date="2021-10" db="EMBL/GenBank/DDBJ databases">
        <title>Tropical sea cucumber genome reveals ecological adaptation and Cuvierian tubules defense mechanism.</title>
        <authorList>
            <person name="Chen T."/>
        </authorList>
    </citation>
    <scope>NUCLEOTIDE SEQUENCE</scope>
    <source>
        <strain evidence="14">Nanhai2018</strain>
        <tissue evidence="14">Muscle</tissue>
    </source>
</reference>
<evidence type="ECO:0000256" key="1">
    <source>
        <dbReference type="ARBA" id="ARBA00004319"/>
    </source>
</evidence>
<comment type="caution">
    <text evidence="14">The sequence shown here is derived from an EMBL/GenBank/DDBJ whole genome shotgun (WGS) entry which is preliminary data.</text>
</comment>
<sequence length="749" mass="85269">MMREVLFLLSSFLVCWKGVYPFLDIDELKNIHYDIDIVDQPVLYGRPLNQEVMYMTSKYGQQYECQLPDITELEVELEEEKAAEIPLNQEVMYMTSKYGQQYECQLPDITELEVELEEEKAASEIGVSELLKPMETAPCLRKTKDWWSYEFCYGKQIDQFHLEQDKIVGDVVTLGFYESETDWSDNATTDSRKNRLNRYHSHSYVNGTKCDINGKPRQAEVRFHCAEGEGDSIARIDEPTTCSYILTIHTTRICHHPYLKPPPKVKPKSVLCSPALTQDQFDIYLYHEEQAKLELKKKEQEMRERAEEKTAAWLESLLGTSKKEEDEDDADSEREDDDADTSVTAGTLKDGEELEELLDKYSDALSVENIDAALSAGVEPKVLAKLLENIMGTVQDSIAAIDEEVEALEADAKKDASSKDEEEEEDEDDDEIDEQDYKALLDEFRDGIDDMGVSNEEAQRLLALADELEKSFQTVESVDKLLNSQNSQSQGDESEGQERDGEEASTNETEGLQETEGGEESSEEGVESSEEGVESSEEGTEIGTVKEDGDTDEEDDQDEDEDEFLDDKEAEEKLVQRVNEMIKKLKADHGKGKALGTSSRKDEEGEDNTDDRVRVRVTRIKMNQDAGSDDREKEVNLYDTEHKSLEDAIRDHLEQSGIQVEGGKIELKVLTYKPDDWPEAEDETSIAILSEEETTYFKNIVSGLLGHQGQVEEVRHQKLENNYRFHWNSDSHRVKDSDREEETSLNTAS</sequence>
<feature type="chain" id="PRO_5040288822" description="Protein OS-9" evidence="12">
    <location>
        <begin position="22"/>
        <end position="749"/>
    </location>
</feature>
<keyword evidence="5" id="KW-0256">Endoplasmic reticulum</keyword>
<dbReference type="PANTHER" id="PTHR15414:SF5">
    <property type="entry name" value="PROTEIN OS-9"/>
    <property type="match status" value="1"/>
</dbReference>
<dbReference type="OrthoDB" id="448954at2759"/>
<dbReference type="InterPro" id="IPR012913">
    <property type="entry name" value="OS9-like_dom"/>
</dbReference>
<gene>
    <name evidence="14" type="ORF">HOLleu_20566</name>
</gene>
<feature type="region of interest" description="Disordered" evidence="11">
    <location>
        <begin position="409"/>
        <end position="437"/>
    </location>
</feature>
<dbReference type="PANTHER" id="PTHR15414">
    <property type="entry name" value="OS-9-RELATED"/>
    <property type="match status" value="1"/>
</dbReference>
<dbReference type="FunFam" id="2.70.130.10:FF:000002">
    <property type="entry name" value="protein OS-9 isoform X1"/>
    <property type="match status" value="1"/>
</dbReference>
<keyword evidence="3 12" id="KW-0732">Signal</keyword>
<feature type="compositionally biased region" description="Acidic residues" evidence="11">
    <location>
        <begin position="325"/>
        <end position="340"/>
    </location>
</feature>
<feature type="compositionally biased region" description="Acidic residues" evidence="11">
    <location>
        <begin position="492"/>
        <end position="540"/>
    </location>
</feature>